<dbReference type="Gramene" id="ONK57586">
    <property type="protein sequence ID" value="ONK57586"/>
    <property type="gene ID" value="A4U43_C09F2010"/>
</dbReference>
<dbReference type="Proteomes" id="UP000243459">
    <property type="component" value="Chromosome 9"/>
</dbReference>
<accession>A0A5P1E9E9</accession>
<dbReference type="OrthoDB" id="663108at2759"/>
<dbReference type="PANTHER" id="PTHR34278">
    <property type="entry name" value="PROTEIN THI031, PUTATIVE-RELATED"/>
    <property type="match status" value="1"/>
</dbReference>
<evidence type="ECO:0000313" key="2">
    <source>
        <dbReference type="EMBL" id="ONK57586.1"/>
    </source>
</evidence>
<proteinExistence type="predicted"/>
<organism evidence="2 3">
    <name type="scientific">Asparagus officinalis</name>
    <name type="common">Garden asparagus</name>
    <dbReference type="NCBI Taxonomy" id="4686"/>
    <lineage>
        <taxon>Eukaryota</taxon>
        <taxon>Viridiplantae</taxon>
        <taxon>Streptophyta</taxon>
        <taxon>Embryophyta</taxon>
        <taxon>Tracheophyta</taxon>
        <taxon>Spermatophyta</taxon>
        <taxon>Magnoliopsida</taxon>
        <taxon>Liliopsida</taxon>
        <taxon>Asparagales</taxon>
        <taxon>Asparagaceae</taxon>
        <taxon>Asparagoideae</taxon>
        <taxon>Asparagus</taxon>
    </lineage>
</organism>
<name>A0A5P1E9E9_ASPOF</name>
<reference evidence="3" key="1">
    <citation type="journal article" date="2017" name="Nat. Commun.">
        <title>The asparagus genome sheds light on the origin and evolution of a young Y chromosome.</title>
        <authorList>
            <person name="Harkess A."/>
            <person name="Zhou J."/>
            <person name="Xu C."/>
            <person name="Bowers J.E."/>
            <person name="Van der Hulst R."/>
            <person name="Ayyampalayam S."/>
            <person name="Mercati F."/>
            <person name="Riccardi P."/>
            <person name="McKain M.R."/>
            <person name="Kakrana A."/>
            <person name="Tang H."/>
            <person name="Ray J."/>
            <person name="Groenendijk J."/>
            <person name="Arikit S."/>
            <person name="Mathioni S.M."/>
            <person name="Nakano M."/>
            <person name="Shan H."/>
            <person name="Telgmann-Rauber A."/>
            <person name="Kanno A."/>
            <person name="Yue Z."/>
            <person name="Chen H."/>
            <person name="Li W."/>
            <person name="Chen Y."/>
            <person name="Xu X."/>
            <person name="Zhang Y."/>
            <person name="Luo S."/>
            <person name="Chen H."/>
            <person name="Gao J."/>
            <person name="Mao Z."/>
            <person name="Pires J.C."/>
            <person name="Luo M."/>
            <person name="Kudrna D."/>
            <person name="Wing R.A."/>
            <person name="Meyers B.C."/>
            <person name="Yi K."/>
            <person name="Kong H."/>
            <person name="Lavrijsen P."/>
            <person name="Sunseri F."/>
            <person name="Falavigna A."/>
            <person name="Ye Y."/>
            <person name="Leebens-Mack J.H."/>
            <person name="Chen G."/>
        </authorList>
    </citation>
    <scope>NUCLEOTIDE SEQUENCE [LARGE SCALE GENOMIC DNA]</scope>
    <source>
        <strain evidence="3">cv. DH0086</strain>
    </source>
</reference>
<gene>
    <name evidence="2" type="ORF">A4U43_C09F2010</name>
</gene>
<protein>
    <submittedName>
        <fullName evidence="2">Uncharacterized protein</fullName>
    </submittedName>
</protein>
<sequence>MRREGKQHGLVRTHVILPWAVNSPRSNSRVVNKLEGPPTAGAFTRVSSKPTNHSKFTGSNGCSRDKPKPKNKSNGPKKLGPRSDGFDEVLNGPRFGNGNKVSAHDDELWCHENEEILEDEVMNGRISDCDADGCSDWLLV</sequence>
<feature type="region of interest" description="Disordered" evidence="1">
    <location>
        <begin position="22"/>
        <end position="99"/>
    </location>
</feature>
<dbReference type="PANTHER" id="PTHR34278:SF1">
    <property type="entry name" value="PROTEIN THI031, PUTATIVE-RELATED"/>
    <property type="match status" value="1"/>
</dbReference>
<dbReference type="AlphaFoldDB" id="A0A5P1E9E9"/>
<evidence type="ECO:0000313" key="3">
    <source>
        <dbReference type="Proteomes" id="UP000243459"/>
    </source>
</evidence>
<dbReference type="EMBL" id="CM007389">
    <property type="protein sequence ID" value="ONK57586.1"/>
    <property type="molecule type" value="Genomic_DNA"/>
</dbReference>
<feature type="compositionally biased region" description="Polar residues" evidence="1">
    <location>
        <begin position="45"/>
        <end position="62"/>
    </location>
</feature>
<keyword evidence="3" id="KW-1185">Reference proteome</keyword>
<evidence type="ECO:0000256" key="1">
    <source>
        <dbReference type="SAM" id="MobiDB-lite"/>
    </source>
</evidence>